<organism evidence="9 10">
    <name type="scientific">Cichlidogyrus casuarinus</name>
    <dbReference type="NCBI Taxonomy" id="1844966"/>
    <lineage>
        <taxon>Eukaryota</taxon>
        <taxon>Metazoa</taxon>
        <taxon>Spiralia</taxon>
        <taxon>Lophotrochozoa</taxon>
        <taxon>Platyhelminthes</taxon>
        <taxon>Monogenea</taxon>
        <taxon>Monopisthocotylea</taxon>
        <taxon>Dactylogyridea</taxon>
        <taxon>Ancyrocephalidae</taxon>
        <taxon>Cichlidogyrus</taxon>
    </lineage>
</organism>
<evidence type="ECO:0000256" key="7">
    <source>
        <dbReference type="ARBA" id="ARBA00023310"/>
    </source>
</evidence>
<dbReference type="InterPro" id="IPR026015">
    <property type="entry name" value="ATP_synth_OSCP/delta_N_sf"/>
</dbReference>
<dbReference type="GO" id="GO:0006754">
    <property type="term" value="P:ATP biosynthetic process"/>
    <property type="evidence" value="ECO:0007669"/>
    <property type="project" value="UniProtKB-KW"/>
</dbReference>
<keyword evidence="10" id="KW-1185">Reference proteome</keyword>
<evidence type="ECO:0000256" key="1">
    <source>
        <dbReference type="ARBA" id="ARBA00004370"/>
    </source>
</evidence>
<comment type="subcellular location">
    <subcellularLocation>
        <location evidence="1">Membrane</location>
    </subcellularLocation>
</comment>
<evidence type="ECO:0000313" key="10">
    <source>
        <dbReference type="Proteomes" id="UP001626550"/>
    </source>
</evidence>
<reference evidence="9 10" key="1">
    <citation type="submission" date="2024-11" db="EMBL/GenBank/DDBJ databases">
        <title>Adaptive evolution of stress response genes in parasites aligns with host niche diversity.</title>
        <authorList>
            <person name="Hahn C."/>
            <person name="Resl P."/>
        </authorList>
    </citation>
    <scope>NUCLEOTIDE SEQUENCE [LARGE SCALE GENOMIC DNA]</scope>
    <source>
        <strain evidence="9">EGGRZ-B1_66</strain>
        <tissue evidence="9">Body</tissue>
    </source>
</reference>
<evidence type="ECO:0000256" key="4">
    <source>
        <dbReference type="ARBA" id="ARBA00022781"/>
    </source>
</evidence>
<comment type="similarity">
    <text evidence="2">Belongs to the ATPase delta chain family.</text>
</comment>
<protein>
    <recommendedName>
        <fullName evidence="8">Oligomycin sensitivity conferral protein</fullName>
    </recommendedName>
</protein>
<comment type="caution">
    <text evidence="9">The sequence shown here is derived from an EMBL/GenBank/DDBJ whole genome shotgun (WGS) entry which is preliminary data.</text>
</comment>
<dbReference type="Gene3D" id="1.10.520.20">
    <property type="entry name" value="N-terminal domain of the delta subunit of the F1F0-ATP synthase"/>
    <property type="match status" value="1"/>
</dbReference>
<dbReference type="HAMAP" id="MF_01416">
    <property type="entry name" value="ATP_synth_delta_bact"/>
    <property type="match status" value="1"/>
</dbReference>
<dbReference type="PANTHER" id="PTHR11910">
    <property type="entry name" value="ATP SYNTHASE DELTA CHAIN"/>
    <property type="match status" value="1"/>
</dbReference>
<dbReference type="NCBIfam" id="TIGR01145">
    <property type="entry name" value="ATP_synt_delta"/>
    <property type="match status" value="1"/>
</dbReference>
<dbReference type="AlphaFoldDB" id="A0ABD2Q1N0"/>
<dbReference type="PRINTS" id="PR00125">
    <property type="entry name" value="ATPASEDELTA"/>
</dbReference>
<dbReference type="Proteomes" id="UP001626550">
    <property type="component" value="Unassembled WGS sequence"/>
</dbReference>
<dbReference type="Pfam" id="PF00213">
    <property type="entry name" value="OSCP"/>
    <property type="match status" value="1"/>
</dbReference>
<keyword evidence="6" id="KW-0472">Membrane</keyword>
<keyword evidence="3" id="KW-0813">Transport</keyword>
<sequence>MLQFVSGCKFIVIFRQVRKLSTTTASKALVKAPCQVHGIEGKYATALYSAAHKNKALDAVEKDMMKIEQTLKQDKKLKRFCDDPSIKRNLKVQVWQATIAKLGLADPSKNMLILMAENGRLDKIINVAEVFATLMSAHRGEVMCIVKTAKPLDNASTKELNSALQGLVGSGHKINLKMEVDPSIIGGMIVSVGDKMVDMSVARKMRLFEQAISMPA</sequence>
<dbReference type="GO" id="GO:1902600">
    <property type="term" value="P:proton transmembrane transport"/>
    <property type="evidence" value="ECO:0007669"/>
    <property type="project" value="UniProtKB-KW"/>
</dbReference>
<evidence type="ECO:0000256" key="3">
    <source>
        <dbReference type="ARBA" id="ARBA00022448"/>
    </source>
</evidence>
<dbReference type="InterPro" id="IPR000711">
    <property type="entry name" value="ATPase_OSCP/dsu"/>
</dbReference>
<evidence type="ECO:0000256" key="6">
    <source>
        <dbReference type="ARBA" id="ARBA00023136"/>
    </source>
</evidence>
<evidence type="ECO:0000256" key="5">
    <source>
        <dbReference type="ARBA" id="ARBA00023065"/>
    </source>
</evidence>
<evidence type="ECO:0000313" key="9">
    <source>
        <dbReference type="EMBL" id="KAL3313535.1"/>
    </source>
</evidence>
<evidence type="ECO:0000256" key="8">
    <source>
        <dbReference type="ARBA" id="ARBA00033369"/>
    </source>
</evidence>
<gene>
    <name evidence="9" type="primary">ATP5O</name>
    <name evidence="9" type="ORF">Ciccas_007862</name>
</gene>
<keyword evidence="4" id="KW-0375">Hydrogen ion transport</keyword>
<accession>A0ABD2Q1N0</accession>
<keyword evidence="7" id="KW-0066">ATP synthesis</keyword>
<proteinExistence type="inferred from homology"/>
<keyword evidence="5" id="KW-0406">Ion transport</keyword>
<name>A0ABD2Q1N0_9PLAT</name>
<dbReference type="SUPFAM" id="SSF47928">
    <property type="entry name" value="N-terminal domain of the delta subunit of the F1F0-ATP synthase"/>
    <property type="match status" value="1"/>
</dbReference>
<dbReference type="EMBL" id="JBJKFK010001277">
    <property type="protein sequence ID" value="KAL3313535.1"/>
    <property type="molecule type" value="Genomic_DNA"/>
</dbReference>
<dbReference type="GO" id="GO:0016020">
    <property type="term" value="C:membrane"/>
    <property type="evidence" value="ECO:0007669"/>
    <property type="project" value="UniProtKB-SubCell"/>
</dbReference>
<evidence type="ECO:0000256" key="2">
    <source>
        <dbReference type="ARBA" id="ARBA00007046"/>
    </source>
</evidence>